<organism evidence="2 3">
    <name type="scientific">Fusarium oxysporum f. sp. narcissi</name>
    <dbReference type="NCBI Taxonomy" id="451672"/>
    <lineage>
        <taxon>Eukaryota</taxon>
        <taxon>Fungi</taxon>
        <taxon>Dikarya</taxon>
        <taxon>Ascomycota</taxon>
        <taxon>Pezizomycotina</taxon>
        <taxon>Sordariomycetes</taxon>
        <taxon>Hypocreomycetidae</taxon>
        <taxon>Hypocreales</taxon>
        <taxon>Nectriaceae</taxon>
        <taxon>Fusarium</taxon>
        <taxon>Fusarium oxysporum species complex</taxon>
    </lineage>
</organism>
<reference evidence="2 3" key="1">
    <citation type="submission" date="2016-12" db="EMBL/GenBank/DDBJ databases">
        <title>Draft genome sequence of Fusarium oxysporum causing rot on Narcissus.</title>
        <authorList>
            <person name="Armitage A.D."/>
            <person name="Taylor A."/>
            <person name="Clarkson J.P."/>
            <person name="Harrison R.J."/>
            <person name="Jackson A.C."/>
        </authorList>
    </citation>
    <scope>NUCLEOTIDE SEQUENCE [LARGE SCALE GENOMIC DNA]</scope>
    <source>
        <strain evidence="2 3">N139</strain>
    </source>
</reference>
<feature type="region of interest" description="Disordered" evidence="1">
    <location>
        <begin position="15"/>
        <end position="52"/>
    </location>
</feature>
<evidence type="ECO:0000256" key="1">
    <source>
        <dbReference type="SAM" id="MobiDB-lite"/>
    </source>
</evidence>
<evidence type="ECO:0000313" key="2">
    <source>
        <dbReference type="EMBL" id="RYC78405.1"/>
    </source>
</evidence>
<accession>A0A4Q2UVL5</accession>
<feature type="compositionally biased region" description="Basic and acidic residues" evidence="1">
    <location>
        <begin position="15"/>
        <end position="27"/>
    </location>
</feature>
<feature type="compositionally biased region" description="Acidic residues" evidence="1">
    <location>
        <begin position="42"/>
        <end position="52"/>
    </location>
</feature>
<sequence>MPLWAATHMSKFLRGEERNRKPQRNEYGDDIPEDTIVRREDGPDDLDNEGEE</sequence>
<proteinExistence type="predicted"/>
<gene>
    <name evidence="2" type="ORF">BFJ63_vAg18720</name>
</gene>
<evidence type="ECO:0000313" key="3">
    <source>
        <dbReference type="Proteomes" id="UP000290540"/>
    </source>
</evidence>
<protein>
    <submittedName>
        <fullName evidence="2">Uncharacterized protein</fullName>
    </submittedName>
</protein>
<name>A0A4Q2UVL5_FUSOX</name>
<dbReference type="AlphaFoldDB" id="A0A4Q2UVL5"/>
<comment type="caution">
    <text evidence="2">The sequence shown here is derived from an EMBL/GenBank/DDBJ whole genome shotgun (WGS) entry which is preliminary data.</text>
</comment>
<dbReference type="EMBL" id="MQTW01001167">
    <property type="protein sequence ID" value="RYC78405.1"/>
    <property type="molecule type" value="Genomic_DNA"/>
</dbReference>
<dbReference type="Proteomes" id="UP000290540">
    <property type="component" value="Unassembled WGS sequence"/>
</dbReference>